<protein>
    <submittedName>
        <fullName evidence="1">Uncharacterized protein</fullName>
    </submittedName>
</protein>
<accession>A0ABV8QZJ6</accession>
<proteinExistence type="predicted"/>
<comment type="caution">
    <text evidence="1">The sequence shown here is derived from an EMBL/GenBank/DDBJ whole genome shotgun (WGS) entry which is preliminary data.</text>
</comment>
<gene>
    <name evidence="1" type="ORF">ACFOW9_08310</name>
</gene>
<keyword evidence="2" id="KW-1185">Reference proteome</keyword>
<reference evidence="2" key="1">
    <citation type="journal article" date="2019" name="Int. J. Syst. Evol. Microbiol.">
        <title>The Global Catalogue of Microorganisms (GCM) 10K type strain sequencing project: providing services to taxonomists for standard genome sequencing and annotation.</title>
        <authorList>
            <consortium name="The Broad Institute Genomics Platform"/>
            <consortium name="The Broad Institute Genome Sequencing Center for Infectious Disease"/>
            <person name="Wu L."/>
            <person name="Ma J."/>
        </authorList>
    </citation>
    <scope>NUCLEOTIDE SEQUENCE [LARGE SCALE GENOMIC DNA]</scope>
    <source>
        <strain evidence="2">CGMCC 1.10698</strain>
    </source>
</reference>
<dbReference type="Proteomes" id="UP001595773">
    <property type="component" value="Unassembled WGS sequence"/>
</dbReference>
<evidence type="ECO:0000313" key="1">
    <source>
        <dbReference type="EMBL" id="MFC4265602.1"/>
    </source>
</evidence>
<evidence type="ECO:0000313" key="2">
    <source>
        <dbReference type="Proteomes" id="UP001595773"/>
    </source>
</evidence>
<name>A0ABV8QZJ6_9MICC</name>
<dbReference type="RefSeq" id="WP_230068226.1">
    <property type="nucleotide sequence ID" value="NZ_BAABLL010000007.1"/>
</dbReference>
<sequence>MTSDELRDFHRTPGEYWPTVNKEIITLTFELEINDSQALHRFNAQYDSPAIANGHLLAADGREQVVRATAMVVANASTALKLETGLQLRSITHDG</sequence>
<organism evidence="1 2">
    <name type="scientific">Arthrobacter cryoconiti</name>
    <dbReference type="NCBI Taxonomy" id="748907"/>
    <lineage>
        <taxon>Bacteria</taxon>
        <taxon>Bacillati</taxon>
        <taxon>Actinomycetota</taxon>
        <taxon>Actinomycetes</taxon>
        <taxon>Micrococcales</taxon>
        <taxon>Micrococcaceae</taxon>
        <taxon>Arthrobacter</taxon>
    </lineage>
</organism>
<dbReference type="EMBL" id="JBHSCQ010000009">
    <property type="protein sequence ID" value="MFC4265602.1"/>
    <property type="molecule type" value="Genomic_DNA"/>
</dbReference>